<dbReference type="SMART" id="SM00490">
    <property type="entry name" value="HELICc"/>
    <property type="match status" value="1"/>
</dbReference>
<dbReference type="InterPro" id="IPR036388">
    <property type="entry name" value="WH-like_DNA-bd_sf"/>
</dbReference>
<evidence type="ECO:0000256" key="7">
    <source>
        <dbReference type="ARBA" id="ARBA00023125"/>
    </source>
</evidence>
<comment type="caution">
    <text evidence="15">The sequence shown here is derived from an EMBL/GenBank/DDBJ whole genome shotgun (WGS) entry which is preliminary data.</text>
</comment>
<dbReference type="InterPro" id="IPR032284">
    <property type="entry name" value="RecQ_Zn-bd"/>
</dbReference>
<dbReference type="PROSITE" id="PS51192">
    <property type="entry name" value="HELICASE_ATP_BIND_1"/>
    <property type="match status" value="1"/>
</dbReference>
<evidence type="ECO:0000313" key="15">
    <source>
        <dbReference type="EMBL" id="GAA0765834.1"/>
    </source>
</evidence>
<evidence type="ECO:0000256" key="10">
    <source>
        <dbReference type="ARBA" id="ARBA00034808"/>
    </source>
</evidence>
<evidence type="ECO:0000256" key="3">
    <source>
        <dbReference type="ARBA" id="ARBA00022741"/>
    </source>
</evidence>
<evidence type="ECO:0000256" key="9">
    <source>
        <dbReference type="ARBA" id="ARBA00034617"/>
    </source>
</evidence>
<dbReference type="InterPro" id="IPR027417">
    <property type="entry name" value="P-loop_NTPase"/>
</dbReference>
<dbReference type="InterPro" id="IPR002464">
    <property type="entry name" value="DNA/RNA_helicase_DEAH_CS"/>
</dbReference>
<dbReference type="Pfam" id="PF00271">
    <property type="entry name" value="Helicase_C"/>
    <property type="match status" value="1"/>
</dbReference>
<feature type="domain" description="Helicase ATP-binding" evidence="13">
    <location>
        <begin position="21"/>
        <end position="191"/>
    </location>
</feature>
<keyword evidence="3" id="KW-0547">Nucleotide-binding</keyword>
<proteinExistence type="inferred from homology"/>
<sequence>MRTLRKVFGLRRLRPGQEEVMQRVLAGLSTLAVMPTGAGKSLCYQLPAVLSDRMTLVISPLIALMKDQCDTLNALGVPAVRLHSGVDVAALEEAEQAVASGTARVVFTTPERAGEPSFRELLSSVGPARLGLMVVDEAHCIAQWGHDFRPAFAELGALRQALGVPVLALTATAASPVQREICRALQIPAAGVLCTGVYRANLDYRVELVDEEATRLRRIQALVHDSEGPGIVYASTVRSAKQLHAMLAEADEDVALYHGQMGAAERTRSQDAFMQGQVRVMVATPAFGMGIDKSDIRFVVHAQLPSSLDAYYQESGRAGRDGETATCTLMFLRADRAVQRFFLVGRYPSKNDVRALWQTLTQGPPDGWLTSALRDAVDAPLAKTRQVLNALRGLRLVRLGRDGRVTVDASHSVAEVVEQVAESYDQRKNQDRQRLDTMMDYAQSGGCRWQMLLAHFDQPLPESENGRCGHCDSCLRLQALADIQPEEPATFPADTAAQAPAPAERQPLAVGDWVEVKRHGSGEVIALAGEVVRIRFPAQRRPREFHADFVQPAAAPRVAA</sequence>
<dbReference type="SMART" id="SM00487">
    <property type="entry name" value="DEXDc"/>
    <property type="match status" value="1"/>
</dbReference>
<dbReference type="InterPro" id="IPR014001">
    <property type="entry name" value="Helicase_ATP-bd"/>
</dbReference>
<evidence type="ECO:0000256" key="8">
    <source>
        <dbReference type="ARBA" id="ARBA00023235"/>
    </source>
</evidence>
<evidence type="ECO:0000256" key="1">
    <source>
        <dbReference type="ARBA" id="ARBA00005446"/>
    </source>
</evidence>
<dbReference type="PANTHER" id="PTHR13710">
    <property type="entry name" value="DNA HELICASE RECQ FAMILY MEMBER"/>
    <property type="match status" value="1"/>
</dbReference>
<evidence type="ECO:0000256" key="6">
    <source>
        <dbReference type="ARBA" id="ARBA00022840"/>
    </source>
</evidence>
<comment type="similarity">
    <text evidence="1">Belongs to the helicase family. RecQ subfamily.</text>
</comment>
<dbReference type="Pfam" id="PF16124">
    <property type="entry name" value="RecQ_Zn_bind"/>
    <property type="match status" value="1"/>
</dbReference>
<dbReference type="Gene3D" id="3.40.50.300">
    <property type="entry name" value="P-loop containing nucleotide triphosphate hydrolases"/>
    <property type="match status" value="2"/>
</dbReference>
<dbReference type="InterPro" id="IPR001650">
    <property type="entry name" value="Helicase_C-like"/>
</dbReference>
<feature type="domain" description="Helicase C-terminal" evidence="14">
    <location>
        <begin position="218"/>
        <end position="362"/>
    </location>
</feature>
<dbReference type="EMBL" id="BAAAEW010000042">
    <property type="protein sequence ID" value="GAA0765834.1"/>
    <property type="molecule type" value="Genomic_DNA"/>
</dbReference>
<dbReference type="PANTHER" id="PTHR13710:SF105">
    <property type="entry name" value="ATP-DEPENDENT DNA HELICASE Q1"/>
    <property type="match status" value="1"/>
</dbReference>
<gene>
    <name evidence="15" type="ORF">GCM10009107_53330</name>
</gene>
<dbReference type="NCBIfam" id="TIGR00614">
    <property type="entry name" value="recQ_fam"/>
    <property type="match status" value="1"/>
</dbReference>
<evidence type="ECO:0000259" key="13">
    <source>
        <dbReference type="PROSITE" id="PS51192"/>
    </source>
</evidence>
<dbReference type="CDD" id="cd17920">
    <property type="entry name" value="DEXHc_RecQ"/>
    <property type="match status" value="1"/>
</dbReference>
<keyword evidence="5" id="KW-0347">Helicase</keyword>
<reference evidence="15 16" key="1">
    <citation type="journal article" date="2019" name="Int. J. Syst. Evol. Microbiol.">
        <title>The Global Catalogue of Microorganisms (GCM) 10K type strain sequencing project: providing services to taxonomists for standard genome sequencing and annotation.</title>
        <authorList>
            <consortium name="The Broad Institute Genomics Platform"/>
            <consortium name="The Broad Institute Genome Sequencing Center for Infectious Disease"/>
            <person name="Wu L."/>
            <person name="Ma J."/>
        </authorList>
    </citation>
    <scope>NUCLEOTIDE SEQUENCE [LARGE SCALE GENOMIC DNA]</scope>
    <source>
        <strain evidence="15 16">JCM 15503</strain>
    </source>
</reference>
<evidence type="ECO:0000313" key="16">
    <source>
        <dbReference type="Proteomes" id="UP001500279"/>
    </source>
</evidence>
<evidence type="ECO:0000256" key="12">
    <source>
        <dbReference type="ARBA" id="ARBA00044550"/>
    </source>
</evidence>
<dbReference type="PROSITE" id="PS00690">
    <property type="entry name" value="DEAH_ATP_HELICASE"/>
    <property type="match status" value="1"/>
</dbReference>
<keyword evidence="8" id="KW-0413">Isomerase</keyword>
<organism evidence="15 16">
    <name type="scientific">Ideonella azotifigens</name>
    <dbReference type="NCBI Taxonomy" id="513160"/>
    <lineage>
        <taxon>Bacteria</taxon>
        <taxon>Pseudomonadati</taxon>
        <taxon>Pseudomonadota</taxon>
        <taxon>Betaproteobacteria</taxon>
        <taxon>Burkholderiales</taxon>
        <taxon>Sphaerotilaceae</taxon>
        <taxon>Ideonella</taxon>
    </lineage>
</organism>
<dbReference type="Pfam" id="PF00270">
    <property type="entry name" value="DEAD"/>
    <property type="match status" value="1"/>
</dbReference>
<keyword evidence="7" id="KW-0238">DNA-binding</keyword>
<evidence type="ECO:0000256" key="5">
    <source>
        <dbReference type="ARBA" id="ARBA00022806"/>
    </source>
</evidence>
<dbReference type="InterPro" id="IPR011545">
    <property type="entry name" value="DEAD/DEAH_box_helicase_dom"/>
</dbReference>
<dbReference type="PROSITE" id="PS51194">
    <property type="entry name" value="HELICASE_CTER"/>
    <property type="match status" value="1"/>
</dbReference>
<evidence type="ECO:0000256" key="4">
    <source>
        <dbReference type="ARBA" id="ARBA00022801"/>
    </source>
</evidence>
<dbReference type="Proteomes" id="UP001500279">
    <property type="component" value="Unassembled WGS sequence"/>
</dbReference>
<protein>
    <recommendedName>
        <fullName evidence="11">ATP-dependent DNA helicase RecQ</fullName>
        <ecNumber evidence="10">5.6.2.4</ecNumber>
    </recommendedName>
    <alternativeName>
        <fullName evidence="12">DNA 3'-5' helicase RecQ</fullName>
    </alternativeName>
</protein>
<dbReference type="EC" id="5.6.2.4" evidence="10"/>
<keyword evidence="16" id="KW-1185">Reference proteome</keyword>
<evidence type="ECO:0000259" key="14">
    <source>
        <dbReference type="PROSITE" id="PS51194"/>
    </source>
</evidence>
<dbReference type="SUPFAM" id="SSF52540">
    <property type="entry name" value="P-loop containing nucleoside triphosphate hydrolases"/>
    <property type="match status" value="1"/>
</dbReference>
<dbReference type="Gene3D" id="1.10.10.10">
    <property type="entry name" value="Winged helix-like DNA-binding domain superfamily/Winged helix DNA-binding domain"/>
    <property type="match status" value="1"/>
</dbReference>
<name>A0ABN1KG80_9BURK</name>
<evidence type="ECO:0000256" key="11">
    <source>
        <dbReference type="ARBA" id="ARBA00044535"/>
    </source>
</evidence>
<keyword evidence="4" id="KW-0378">Hydrolase</keyword>
<evidence type="ECO:0000256" key="2">
    <source>
        <dbReference type="ARBA" id="ARBA00022723"/>
    </source>
</evidence>
<comment type="catalytic activity">
    <reaction evidence="9">
        <text>Couples ATP hydrolysis with the unwinding of duplex DNA by translocating in the 3'-5' direction.</text>
        <dbReference type="EC" id="5.6.2.4"/>
    </reaction>
</comment>
<dbReference type="InterPro" id="IPR004589">
    <property type="entry name" value="DNA_helicase_ATP-dep_RecQ"/>
</dbReference>
<keyword evidence="2" id="KW-0479">Metal-binding</keyword>
<keyword evidence="6" id="KW-0067">ATP-binding</keyword>
<accession>A0ABN1KG80</accession>